<feature type="domain" description="THIF-type NAD/FAD binding fold" evidence="1">
    <location>
        <begin position="123"/>
        <end position="349"/>
    </location>
</feature>
<dbReference type="RefSeq" id="WP_350936837.1">
    <property type="nucleotide sequence ID" value="NZ_CP157762.1"/>
</dbReference>
<evidence type="ECO:0000313" key="3">
    <source>
        <dbReference type="EMBL" id="XCH76446.1"/>
    </source>
</evidence>
<dbReference type="InterPro" id="IPR000594">
    <property type="entry name" value="ThiF_NAD_FAD-bd"/>
</dbReference>
<accession>A0AAU8HIX8</accession>
<dbReference type="InterPro" id="IPR035985">
    <property type="entry name" value="Ubiquitin-activating_enz"/>
</dbReference>
<dbReference type="PANTHER" id="PTHR10953:SF102">
    <property type="entry name" value="ADENYLYLTRANSFERASE AND SULFURTRANSFERASE MOCS3"/>
    <property type="match status" value="1"/>
</dbReference>
<dbReference type="Gene3D" id="3.40.50.720">
    <property type="entry name" value="NAD(P)-binding Rossmann-like Domain"/>
    <property type="match status" value="1"/>
</dbReference>
<organism evidence="3">
    <name type="scientific">Micromonospora sp. CCTCC AA 2012012</name>
    <dbReference type="NCBI Taxonomy" id="3111921"/>
    <lineage>
        <taxon>Bacteria</taxon>
        <taxon>Bacillati</taxon>
        <taxon>Actinomycetota</taxon>
        <taxon>Actinomycetes</taxon>
        <taxon>Micromonosporales</taxon>
        <taxon>Micromonosporaceae</taxon>
        <taxon>Micromonospora</taxon>
    </lineage>
</organism>
<dbReference type="GO" id="GO:0004792">
    <property type="term" value="F:thiosulfate-cyanide sulfurtransferase activity"/>
    <property type="evidence" value="ECO:0007669"/>
    <property type="project" value="TreeGrafter"/>
</dbReference>
<dbReference type="InterPro" id="IPR045886">
    <property type="entry name" value="ThiF/MoeB/HesA"/>
</dbReference>
<dbReference type="PANTHER" id="PTHR10953">
    <property type="entry name" value="UBIQUITIN-ACTIVATING ENZYME E1"/>
    <property type="match status" value="1"/>
</dbReference>
<dbReference type="GO" id="GO:0016779">
    <property type="term" value="F:nucleotidyltransferase activity"/>
    <property type="evidence" value="ECO:0007669"/>
    <property type="project" value="UniProtKB-KW"/>
</dbReference>
<reference evidence="2" key="1">
    <citation type="submission" date="2024-01" db="EMBL/GenBank/DDBJ databases">
        <title>The genome sequence of Micromonospora mangrovi CCTCC AA 2012012.</title>
        <authorList>
            <person name="Gao J."/>
        </authorList>
    </citation>
    <scope>NUCLEOTIDE SEQUENCE</scope>
    <source>
        <strain evidence="2">CCTCC AA 2012012</strain>
    </source>
</reference>
<dbReference type="Pfam" id="PF00899">
    <property type="entry name" value="ThiF"/>
    <property type="match status" value="1"/>
</dbReference>
<dbReference type="AlphaFoldDB" id="A0AAU8HIX8"/>
<name>A0AAU8HIX8_9ACTN</name>
<dbReference type="EMBL" id="CP157762">
    <property type="protein sequence ID" value="XBP95742.1"/>
    <property type="molecule type" value="Genomic_DNA"/>
</dbReference>
<dbReference type="GO" id="GO:0008641">
    <property type="term" value="F:ubiquitin-like modifier activating enzyme activity"/>
    <property type="evidence" value="ECO:0007669"/>
    <property type="project" value="InterPro"/>
</dbReference>
<sequence length="368" mass="39472">MRQPRVKGIHKPVRLSPTLINIGGRQVGIGAEIDDEDGSLWSLLGLMDGSRTRTEIVAELTAAHPDVTHEEAADALQTIIDAGYVEDAAAPPPPNLSPAELDRYDRALTYQAWVDLTPRSSRYEVQSRLKDSSVVVLGLGGTGSAVAAALVAAGVGAVHCVDFDLVEAGNLTRQLLYTEDDIGAPKVPVAVDRLRRLNSHVTVTGEETRVDSTASVAALMRGRDLLVLCADQPREAIREWTNAAALETGTAWMIAQYAGPMAVVGLFEPGRTCCQACLPSVADRLRDQYGTDPEELFTFTGHAVIAPSANLTGHLAALDAVHHLAGIPTSTRGRMFHLSLTDLTYHYAVTPPPGRTCATCGWREEEPR</sequence>
<reference evidence="3" key="2">
    <citation type="submission" date="2024-06" db="EMBL/GenBank/DDBJ databases">
        <title>Micromonospora mangrovi CCTCC AA 2012012 genome sequences.</title>
        <authorList>
            <person name="Gao J."/>
        </authorList>
    </citation>
    <scope>NUCLEOTIDE SEQUENCE</scope>
    <source>
        <strain evidence="3">CCTCC AA 2012012</strain>
    </source>
</reference>
<dbReference type="GO" id="GO:0005737">
    <property type="term" value="C:cytoplasm"/>
    <property type="evidence" value="ECO:0007669"/>
    <property type="project" value="TreeGrafter"/>
</dbReference>
<evidence type="ECO:0000313" key="2">
    <source>
        <dbReference type="EMBL" id="XBP95742.1"/>
    </source>
</evidence>
<keyword evidence="3" id="KW-0548">Nucleotidyltransferase</keyword>
<keyword evidence="3" id="KW-0808">Transferase</keyword>
<dbReference type="SUPFAM" id="SSF69572">
    <property type="entry name" value="Activating enzymes of the ubiquitin-like proteins"/>
    <property type="match status" value="1"/>
</dbReference>
<gene>
    <name evidence="3" type="ORF">ABUL08_10250</name>
    <name evidence="2" type="ORF">VK199_10200</name>
</gene>
<dbReference type="EMBL" id="CP159342">
    <property type="protein sequence ID" value="XCH76446.1"/>
    <property type="molecule type" value="Genomic_DNA"/>
</dbReference>
<proteinExistence type="predicted"/>
<evidence type="ECO:0000259" key="1">
    <source>
        <dbReference type="Pfam" id="PF00899"/>
    </source>
</evidence>
<dbReference type="Gene3D" id="3.90.930.60">
    <property type="match status" value="1"/>
</dbReference>
<protein>
    <submittedName>
        <fullName evidence="3">ThiF family adenylyltransferase</fullName>
    </submittedName>
</protein>